<dbReference type="AlphaFoldDB" id="A0AAN6GDG3"/>
<feature type="region of interest" description="Disordered" evidence="1">
    <location>
        <begin position="42"/>
        <end position="68"/>
    </location>
</feature>
<organism evidence="3 4">
    <name type="scientific">Tilletia horrida</name>
    <dbReference type="NCBI Taxonomy" id="155126"/>
    <lineage>
        <taxon>Eukaryota</taxon>
        <taxon>Fungi</taxon>
        <taxon>Dikarya</taxon>
        <taxon>Basidiomycota</taxon>
        <taxon>Ustilaginomycotina</taxon>
        <taxon>Exobasidiomycetes</taxon>
        <taxon>Tilletiales</taxon>
        <taxon>Tilletiaceae</taxon>
        <taxon>Tilletia</taxon>
    </lineage>
</organism>
<evidence type="ECO:0008006" key="5">
    <source>
        <dbReference type="Google" id="ProtNLM"/>
    </source>
</evidence>
<evidence type="ECO:0000313" key="4">
    <source>
        <dbReference type="Proteomes" id="UP001176521"/>
    </source>
</evidence>
<dbReference type="SMART" id="SM01149">
    <property type="entry name" value="DUF1237"/>
    <property type="match status" value="1"/>
</dbReference>
<dbReference type="InterPro" id="IPR008928">
    <property type="entry name" value="6-hairpin_glycosidase_sf"/>
</dbReference>
<dbReference type="PIRSF" id="PIRSF028846">
    <property type="entry name" value="UCP028846"/>
    <property type="match status" value="1"/>
</dbReference>
<gene>
    <name evidence="3" type="ORF">OC842_002345</name>
</gene>
<dbReference type="GO" id="GO:0003824">
    <property type="term" value="F:catalytic activity"/>
    <property type="evidence" value="ECO:0007669"/>
    <property type="project" value="UniProtKB-ARBA"/>
</dbReference>
<dbReference type="Gene3D" id="1.50.10.10">
    <property type="match status" value="1"/>
</dbReference>
<keyword evidence="2" id="KW-0732">Signal</keyword>
<dbReference type="InterPro" id="IPR008313">
    <property type="entry name" value="GH125"/>
</dbReference>
<dbReference type="Proteomes" id="UP001176521">
    <property type="component" value="Unassembled WGS sequence"/>
</dbReference>
<dbReference type="InterPro" id="IPR012341">
    <property type="entry name" value="6hp_glycosidase-like_sf"/>
</dbReference>
<dbReference type="SUPFAM" id="SSF48208">
    <property type="entry name" value="Six-hairpin glycosidases"/>
    <property type="match status" value="1"/>
</dbReference>
<feature type="region of interest" description="Disordered" evidence="1">
    <location>
        <begin position="321"/>
        <end position="348"/>
    </location>
</feature>
<keyword evidence="4" id="KW-1185">Reference proteome</keyword>
<evidence type="ECO:0000256" key="2">
    <source>
        <dbReference type="SAM" id="SignalP"/>
    </source>
</evidence>
<sequence length="630" mass="69198">MRFHLFLTTLALTLSPQTLPSWGRPSGPSDILQPRAVKATEDAYGDPSYTGPKANLSTPLDQLPDARPPQDKRRFISRLVEAELARLSSKIADPALRRILNNTFPNTLDTTIAWTDLQLDAEPDHARAFPRAVAITGDIEAMWLRDSQRQINPYLDLLAAPPAGFEVGDKDWVKLYRLALGLLYVQAQYVLTDPFANSFGPPNGAYMLKEKKTNPAMNESDPNADWFYPPPPGLKSYYAPHPNKTQSRVEGTDGAYVWEQKWEVDSLASFFTLAARLAAVSNRTDFVHKPIWQRAAGMAICALRSQQRSTGDEHLANEAALATAHDSSSTRSKRAADTDAEGASNASSSSFDYTAEWNRRFASLGGGVYRFQRQDRSATETRADHGFGEPGRRVGLVKSAFRPSDDATVLPFLVPSNAALAVALEGVVPLMRTQSLNGALHALADNAEELAREIRTAISEEAVLMRAGSAGKKDGGSVFAYEVDGYGGSYFMDDANVPSLLSLPYLGYVDGSDEVYQRTRSLVLSPENKWFFNGTVGYGIGGPHVGTPYIWPMSRLMEGLTSNDSRVHYDVLAFLRNTTAGTGLMHESINARTNASDFTRPWFGWANGLVGELIRHIDDVNGTFFEQAVF</sequence>
<evidence type="ECO:0000313" key="3">
    <source>
        <dbReference type="EMBL" id="KAK0535367.1"/>
    </source>
</evidence>
<feature type="chain" id="PRO_5042925895" description="Meiotically up-regulated gene 157 protein" evidence="2">
    <location>
        <begin position="24"/>
        <end position="630"/>
    </location>
</feature>
<evidence type="ECO:0000256" key="1">
    <source>
        <dbReference type="SAM" id="MobiDB-lite"/>
    </source>
</evidence>
<comment type="caution">
    <text evidence="3">The sequence shown here is derived from an EMBL/GenBank/DDBJ whole genome shotgun (WGS) entry which is preliminary data.</text>
</comment>
<accession>A0AAN6GDG3</accession>
<dbReference type="GO" id="GO:0005975">
    <property type="term" value="P:carbohydrate metabolic process"/>
    <property type="evidence" value="ECO:0007669"/>
    <property type="project" value="InterPro"/>
</dbReference>
<dbReference type="EMBL" id="JAPDMQ010000097">
    <property type="protein sequence ID" value="KAK0535367.1"/>
    <property type="molecule type" value="Genomic_DNA"/>
</dbReference>
<proteinExistence type="predicted"/>
<dbReference type="PANTHER" id="PTHR31047:SF0">
    <property type="entry name" value="MEIOTICALLY UP-REGULATED GENE 157 PROTEIN"/>
    <property type="match status" value="1"/>
</dbReference>
<protein>
    <recommendedName>
        <fullName evidence="5">Meiotically up-regulated gene 157 protein</fullName>
    </recommendedName>
</protein>
<reference evidence="3" key="1">
    <citation type="journal article" date="2023" name="PhytoFront">
        <title>Draft Genome Resources of Seven Strains of Tilletia horrida, Causal Agent of Kernel Smut of Rice.</title>
        <authorList>
            <person name="Khanal S."/>
            <person name="Antony Babu S."/>
            <person name="Zhou X.G."/>
        </authorList>
    </citation>
    <scope>NUCLEOTIDE SEQUENCE</scope>
    <source>
        <strain evidence="3">TX3</strain>
    </source>
</reference>
<name>A0AAN6GDG3_9BASI</name>
<dbReference type="Pfam" id="PF06824">
    <property type="entry name" value="Glyco_hydro_125"/>
    <property type="match status" value="1"/>
</dbReference>
<feature type="signal peptide" evidence="2">
    <location>
        <begin position="1"/>
        <end position="23"/>
    </location>
</feature>
<dbReference type="PANTHER" id="PTHR31047">
    <property type="entry name" value="MEIOTICALLY UP-REGULATED GENE 157 PROTEIN"/>
    <property type="match status" value="1"/>
</dbReference>